<sequence>MCSVPDTPKRPAFVGAVTVTQQIPSIARSPDRALIVRTALAGCPSARALSVLRQVSDCQHRA</sequence>
<name>A0ABV6TAW8_9ACTN</name>
<evidence type="ECO:0008006" key="3">
    <source>
        <dbReference type="Google" id="ProtNLM"/>
    </source>
</evidence>
<reference evidence="1 2" key="1">
    <citation type="submission" date="2024-09" db="EMBL/GenBank/DDBJ databases">
        <authorList>
            <person name="Sun Q."/>
            <person name="Mori K."/>
        </authorList>
    </citation>
    <scope>NUCLEOTIDE SEQUENCE [LARGE SCALE GENOMIC DNA]</scope>
    <source>
        <strain evidence="1 2">JCM 4557</strain>
    </source>
</reference>
<protein>
    <recommendedName>
        <fullName evidence="3">Transposase</fullName>
    </recommendedName>
</protein>
<dbReference type="RefSeq" id="WP_394316156.1">
    <property type="nucleotide sequence ID" value="NZ_JBHMQV010000001.1"/>
</dbReference>
<comment type="caution">
    <text evidence="1">The sequence shown here is derived from an EMBL/GenBank/DDBJ whole genome shotgun (WGS) entry which is preliminary data.</text>
</comment>
<gene>
    <name evidence="1" type="ORF">ACFH04_00815</name>
</gene>
<dbReference type="EMBL" id="JBHMQV010000001">
    <property type="protein sequence ID" value="MFC0842284.1"/>
    <property type="molecule type" value="Genomic_DNA"/>
</dbReference>
<evidence type="ECO:0000313" key="2">
    <source>
        <dbReference type="Proteomes" id="UP001589887"/>
    </source>
</evidence>
<evidence type="ECO:0000313" key="1">
    <source>
        <dbReference type="EMBL" id="MFC0842284.1"/>
    </source>
</evidence>
<organism evidence="1 2">
    <name type="scientific">Streptomyces noboritoensis</name>
    <dbReference type="NCBI Taxonomy" id="67337"/>
    <lineage>
        <taxon>Bacteria</taxon>
        <taxon>Bacillati</taxon>
        <taxon>Actinomycetota</taxon>
        <taxon>Actinomycetes</taxon>
        <taxon>Kitasatosporales</taxon>
        <taxon>Streptomycetaceae</taxon>
        <taxon>Streptomyces</taxon>
    </lineage>
</organism>
<dbReference type="Proteomes" id="UP001589887">
    <property type="component" value="Unassembled WGS sequence"/>
</dbReference>
<accession>A0ABV6TAW8</accession>
<proteinExistence type="predicted"/>
<keyword evidence="2" id="KW-1185">Reference proteome</keyword>